<keyword evidence="7 8" id="KW-0238">DNA-binding</keyword>
<keyword evidence="5 8" id="KW-0067">ATP-binding</keyword>
<dbReference type="InterPro" id="IPR020591">
    <property type="entry name" value="Chromosome_initiator_DnaA-like"/>
</dbReference>
<sequence>MRRFSLTRAKFFKNGATHMFERQETAEAIEAVAAPLPLVAATITETTAPLQGSLGEAWDRVRRRLRAELGEDVFSSWFARVEIGGLVDSVAYLTVPTRFLKSWLEAHYAERLQVNCEAELGAVNGVILSVRQVSRDNAPAPVRETVAARPRSAVAAPAAASAEVRHGETATPCERDIVDACGTVLDRRLTFENFIVGKSNQLAFAAAERIAAAPAGSTPYNPLYLHAGVGLGKTHLLQAIAQEARRQGKRVAYFTADRFMYGFVAALKSQTALAFKEKLRGIDLLVVDDVQFIQGKSIQQEFGHTINALIDAGKQIVVAGDRLANDLEALDERIRSRLGGGLVVEVGDLDETLRGKILGGRLAALHAAHPNFHVNPDVVAYVACVVATNGRDLDGAANRLLAHATLSGQAVTLETAEAAIRDLVRTREPRRVKIEDIQKLVATRYNVSRADILSERRTAAVVKPRQIAMYLSKALTPRSLPEIGRRFGGRDHTTVLHAVRKIEKAITEDRMLHDEVDLLKRMLQE</sequence>
<gene>
    <name evidence="8" type="primary">dnaA</name>
    <name evidence="14" type="ORF">CYD53_10972</name>
</gene>
<dbReference type="GO" id="GO:0005886">
    <property type="term" value="C:plasma membrane"/>
    <property type="evidence" value="ECO:0007669"/>
    <property type="project" value="TreeGrafter"/>
</dbReference>
<dbReference type="PANTHER" id="PTHR30050">
    <property type="entry name" value="CHROMOSOMAL REPLICATION INITIATOR PROTEIN DNAA"/>
    <property type="match status" value="1"/>
</dbReference>
<dbReference type="Gene3D" id="3.30.300.180">
    <property type="match status" value="1"/>
</dbReference>
<evidence type="ECO:0000256" key="1">
    <source>
        <dbReference type="ARBA" id="ARBA00006583"/>
    </source>
</evidence>
<proteinExistence type="inferred from homology"/>
<feature type="binding site" evidence="8">
    <location>
        <position position="234"/>
    </location>
    <ligand>
        <name>ATP</name>
        <dbReference type="ChEBI" id="CHEBI:30616"/>
    </ligand>
</feature>
<comment type="similarity">
    <text evidence="1 8 11">Belongs to the DnaA family.</text>
</comment>
<dbReference type="InterPro" id="IPR003593">
    <property type="entry name" value="AAA+_ATPase"/>
</dbReference>
<keyword evidence="15" id="KW-1185">Reference proteome</keyword>
<dbReference type="PRINTS" id="PR00051">
    <property type="entry name" value="DNAA"/>
</dbReference>
<comment type="subcellular location">
    <subcellularLocation>
        <location evidence="8">Cytoplasm</location>
    </subcellularLocation>
</comment>
<dbReference type="Pfam" id="PF11638">
    <property type="entry name" value="DnaA_N"/>
    <property type="match status" value="1"/>
</dbReference>
<dbReference type="Gene3D" id="3.40.50.300">
    <property type="entry name" value="P-loop containing nucleotide triphosphate hydrolases"/>
    <property type="match status" value="1"/>
</dbReference>
<dbReference type="Gene3D" id="1.10.8.60">
    <property type="match status" value="1"/>
</dbReference>
<evidence type="ECO:0000256" key="10">
    <source>
        <dbReference type="RuleBase" id="RU000577"/>
    </source>
</evidence>
<evidence type="ECO:0000256" key="6">
    <source>
        <dbReference type="ARBA" id="ARBA00023121"/>
    </source>
</evidence>
<dbReference type="GO" id="GO:0008289">
    <property type="term" value="F:lipid binding"/>
    <property type="evidence" value="ECO:0007669"/>
    <property type="project" value="UniProtKB-KW"/>
</dbReference>
<comment type="domain">
    <text evidence="8">Domain I is involved in oligomerization and binding regulators, domain II is flexibile and of varying length in different bacteria, domain III forms the AAA+ region, while domain IV binds dsDNA.</text>
</comment>
<keyword evidence="2 8" id="KW-0963">Cytoplasm</keyword>
<dbReference type="Gene3D" id="1.10.1750.10">
    <property type="match status" value="1"/>
</dbReference>
<comment type="caution">
    <text evidence="8">Lacks conserved residue(s) required for the propagation of feature annotation.</text>
</comment>
<evidence type="ECO:0000256" key="7">
    <source>
        <dbReference type="ARBA" id="ARBA00023125"/>
    </source>
</evidence>
<dbReference type="NCBIfam" id="TIGR00362">
    <property type="entry name" value="DnaA"/>
    <property type="match status" value="1"/>
</dbReference>
<protein>
    <recommendedName>
        <fullName evidence="8 9">Chromosomal replication initiator protein DnaA</fullName>
    </recommendedName>
</protein>
<dbReference type="FunFam" id="1.10.1750.10:FF:000002">
    <property type="entry name" value="Chromosomal replication initiator protein DnaA"/>
    <property type="match status" value="1"/>
</dbReference>
<dbReference type="CDD" id="cd06571">
    <property type="entry name" value="Bac_DnaA_C"/>
    <property type="match status" value="1"/>
</dbReference>
<dbReference type="InterPro" id="IPR010921">
    <property type="entry name" value="Trp_repressor/repl_initiator"/>
</dbReference>
<dbReference type="GO" id="GO:0003688">
    <property type="term" value="F:DNA replication origin binding"/>
    <property type="evidence" value="ECO:0007669"/>
    <property type="project" value="UniProtKB-UniRule"/>
</dbReference>
<dbReference type="GO" id="GO:0005737">
    <property type="term" value="C:cytoplasm"/>
    <property type="evidence" value="ECO:0007669"/>
    <property type="project" value="UniProtKB-SubCell"/>
</dbReference>
<feature type="domain" description="AAA+ ATPase" evidence="12">
    <location>
        <begin position="219"/>
        <end position="348"/>
    </location>
</feature>
<evidence type="ECO:0000256" key="3">
    <source>
        <dbReference type="ARBA" id="ARBA00022705"/>
    </source>
</evidence>
<dbReference type="PROSITE" id="PS01008">
    <property type="entry name" value="DNAA"/>
    <property type="match status" value="1"/>
</dbReference>
<evidence type="ECO:0000313" key="15">
    <source>
        <dbReference type="Proteomes" id="UP000236919"/>
    </source>
</evidence>
<dbReference type="EMBL" id="PQFZ01000009">
    <property type="protein sequence ID" value="POR50363.1"/>
    <property type="molecule type" value="Genomic_DNA"/>
</dbReference>
<keyword evidence="3 8" id="KW-0235">DNA replication</keyword>
<evidence type="ECO:0000256" key="5">
    <source>
        <dbReference type="ARBA" id="ARBA00022840"/>
    </source>
</evidence>
<comment type="function">
    <text evidence="8 10">Plays an essential role in the initiation and regulation of chromosomal replication. ATP-DnaA binds to the origin of replication (oriC) to initiate formation of the DNA replication initiation complex once per cell cycle. Binds the DnaA box (a 9 base pair repeat at the origin) and separates the double-stranded (ds)DNA. Forms a right-handed helical filament on oriC DNA; dsDNA binds to the exterior of the filament while single-stranded (ss)DNA is stabiized in the filament's interior. The ATP-DnaA-oriC complex binds and stabilizes one strand of the AT-rich DNA unwinding element (DUE), permitting loading of DNA polymerase. After initiation quickly degrades to an ADP-DnaA complex that is not apt for DNA replication. Binds acidic phospholipids.</text>
</comment>
<name>A0A2S4M6K5_9HYPH</name>
<dbReference type="InterPro" id="IPR013317">
    <property type="entry name" value="DnaA_dom"/>
</dbReference>
<dbReference type="GO" id="GO:0006270">
    <property type="term" value="P:DNA replication initiation"/>
    <property type="evidence" value="ECO:0007669"/>
    <property type="project" value="UniProtKB-UniRule"/>
</dbReference>
<reference evidence="14 15" key="1">
    <citation type="submission" date="2018-01" db="EMBL/GenBank/DDBJ databases">
        <title>Genomic Encyclopedia of Type Strains, Phase III (KMG-III): the genomes of soil and plant-associated and newly described type strains.</title>
        <authorList>
            <person name="Whitman W."/>
        </authorList>
    </citation>
    <scope>NUCLEOTIDE SEQUENCE [LARGE SCALE GENOMIC DNA]</scope>
    <source>
        <strain evidence="14 15">1131</strain>
    </source>
</reference>
<comment type="caution">
    <text evidence="14">The sequence shown here is derived from an EMBL/GenBank/DDBJ whole genome shotgun (WGS) entry which is preliminary data.</text>
</comment>
<keyword evidence="4 8" id="KW-0547">Nucleotide-binding</keyword>
<dbReference type="SUPFAM" id="SSF48295">
    <property type="entry name" value="TrpR-like"/>
    <property type="match status" value="1"/>
</dbReference>
<dbReference type="SMART" id="SM00382">
    <property type="entry name" value="AAA"/>
    <property type="match status" value="1"/>
</dbReference>
<organism evidence="14 15">
    <name type="scientific">Bosea psychrotolerans</name>
    <dbReference type="NCBI Taxonomy" id="1871628"/>
    <lineage>
        <taxon>Bacteria</taxon>
        <taxon>Pseudomonadati</taxon>
        <taxon>Pseudomonadota</taxon>
        <taxon>Alphaproteobacteria</taxon>
        <taxon>Hyphomicrobiales</taxon>
        <taxon>Boseaceae</taxon>
        <taxon>Bosea</taxon>
    </lineage>
</organism>
<evidence type="ECO:0000256" key="2">
    <source>
        <dbReference type="ARBA" id="ARBA00022490"/>
    </source>
</evidence>
<feature type="domain" description="Chromosomal replication initiator DnaA C-terminal" evidence="13">
    <location>
        <begin position="433"/>
        <end position="502"/>
    </location>
</feature>
<dbReference type="Pfam" id="PF08299">
    <property type="entry name" value="Bac_DnaA_C"/>
    <property type="match status" value="1"/>
</dbReference>
<evidence type="ECO:0000256" key="9">
    <source>
        <dbReference type="NCBIfam" id="TIGR00362"/>
    </source>
</evidence>
<dbReference type="InterPro" id="IPR024633">
    <property type="entry name" value="DnaA_N_dom"/>
</dbReference>
<dbReference type="Pfam" id="PF00308">
    <property type="entry name" value="Bac_DnaA"/>
    <property type="match status" value="1"/>
</dbReference>
<feature type="binding site" evidence="8">
    <location>
        <position position="232"/>
    </location>
    <ligand>
        <name>ATP</name>
        <dbReference type="ChEBI" id="CHEBI:30616"/>
    </ligand>
</feature>
<dbReference type="InterPro" id="IPR027417">
    <property type="entry name" value="P-loop_NTPase"/>
</dbReference>
<dbReference type="CDD" id="cd00009">
    <property type="entry name" value="AAA"/>
    <property type="match status" value="1"/>
</dbReference>
<accession>A0A2S4M6K5</accession>
<feature type="binding site" evidence="8">
    <location>
        <position position="230"/>
    </location>
    <ligand>
        <name>ATP</name>
        <dbReference type="ChEBI" id="CHEBI:30616"/>
    </ligand>
</feature>
<dbReference type="InterPro" id="IPR013159">
    <property type="entry name" value="DnaA_C"/>
</dbReference>
<dbReference type="Proteomes" id="UP000236919">
    <property type="component" value="Unassembled WGS sequence"/>
</dbReference>
<dbReference type="InterPro" id="IPR018312">
    <property type="entry name" value="Chromosome_initiator_DnaA_CS"/>
</dbReference>
<dbReference type="InterPro" id="IPR038454">
    <property type="entry name" value="DnaA_N_sf"/>
</dbReference>
<dbReference type="HAMAP" id="MF_00377">
    <property type="entry name" value="DnaA_bact"/>
    <property type="match status" value="1"/>
</dbReference>
<evidence type="ECO:0000313" key="14">
    <source>
        <dbReference type="EMBL" id="POR50363.1"/>
    </source>
</evidence>
<feature type="binding site" evidence="8">
    <location>
        <position position="233"/>
    </location>
    <ligand>
        <name>ATP</name>
        <dbReference type="ChEBI" id="CHEBI:30616"/>
    </ligand>
</feature>
<evidence type="ECO:0000256" key="4">
    <source>
        <dbReference type="ARBA" id="ARBA00022741"/>
    </source>
</evidence>
<dbReference type="AlphaFoldDB" id="A0A2S4M6K5"/>
<feature type="region of interest" description="Domain I, interacts with DnaA modulators" evidence="8">
    <location>
        <begin position="1"/>
        <end position="140"/>
    </location>
</feature>
<evidence type="ECO:0000259" key="12">
    <source>
        <dbReference type="SMART" id="SM00382"/>
    </source>
</evidence>
<dbReference type="PANTHER" id="PTHR30050:SF2">
    <property type="entry name" value="CHROMOSOMAL REPLICATION INITIATOR PROTEIN DNAA"/>
    <property type="match status" value="1"/>
</dbReference>
<dbReference type="SMART" id="SM00760">
    <property type="entry name" value="Bac_DnaA_C"/>
    <property type="match status" value="1"/>
</dbReference>
<dbReference type="SUPFAM" id="SSF52540">
    <property type="entry name" value="P-loop containing nucleoside triphosphate hydrolases"/>
    <property type="match status" value="1"/>
</dbReference>
<evidence type="ECO:0000256" key="11">
    <source>
        <dbReference type="RuleBase" id="RU004227"/>
    </source>
</evidence>
<comment type="subunit">
    <text evidence="8">Oligomerizes as a right-handed, spiral filament on DNA at oriC.</text>
</comment>
<evidence type="ECO:0000259" key="13">
    <source>
        <dbReference type="SMART" id="SM00760"/>
    </source>
</evidence>
<dbReference type="InterPro" id="IPR001957">
    <property type="entry name" value="Chromosome_initiator_DnaA"/>
</dbReference>
<feature type="region of interest" description="Domain IV, binds dsDNA" evidence="8">
    <location>
        <begin position="405"/>
        <end position="525"/>
    </location>
</feature>
<dbReference type="GO" id="GO:0006275">
    <property type="term" value="P:regulation of DNA replication"/>
    <property type="evidence" value="ECO:0007669"/>
    <property type="project" value="UniProtKB-UniRule"/>
</dbReference>
<evidence type="ECO:0000256" key="8">
    <source>
        <dbReference type="HAMAP-Rule" id="MF_00377"/>
    </source>
</evidence>
<dbReference type="GO" id="GO:0005524">
    <property type="term" value="F:ATP binding"/>
    <property type="evidence" value="ECO:0007669"/>
    <property type="project" value="UniProtKB-UniRule"/>
</dbReference>
<keyword evidence="6 8" id="KW-0446">Lipid-binding</keyword>